<sequence length="65" mass="7691">MTLPSKHRTTLIVNKNHRKTPLTKAHKSRKTINPNRKKHDRDAKKSCIYHQQKRVKNLSTKQYAS</sequence>
<gene>
    <name evidence="2" type="ORF">BCY91_07050</name>
</gene>
<accession>A0A419S565</accession>
<reference evidence="2 3" key="1">
    <citation type="submission" date="2016-07" db="EMBL/GenBank/DDBJ databases">
        <title>Genome of Pelobium manganitolerans.</title>
        <authorList>
            <person name="Wu S."/>
            <person name="Wang G."/>
        </authorList>
    </citation>
    <scope>NUCLEOTIDE SEQUENCE [LARGE SCALE GENOMIC DNA]</scope>
    <source>
        <strain evidence="2 3">YS-25</strain>
    </source>
</reference>
<feature type="region of interest" description="Disordered" evidence="1">
    <location>
        <begin position="1"/>
        <end position="65"/>
    </location>
</feature>
<evidence type="ECO:0000313" key="3">
    <source>
        <dbReference type="Proteomes" id="UP000283433"/>
    </source>
</evidence>
<protein>
    <submittedName>
        <fullName evidence="2">Uncharacterized protein</fullName>
    </submittedName>
</protein>
<evidence type="ECO:0000256" key="1">
    <source>
        <dbReference type="SAM" id="MobiDB-lite"/>
    </source>
</evidence>
<dbReference type="EMBL" id="MBTA01000025">
    <property type="protein sequence ID" value="RKD15259.1"/>
    <property type="molecule type" value="Genomic_DNA"/>
</dbReference>
<dbReference type="Proteomes" id="UP000283433">
    <property type="component" value="Unassembled WGS sequence"/>
</dbReference>
<comment type="caution">
    <text evidence="2">The sequence shown here is derived from an EMBL/GenBank/DDBJ whole genome shotgun (WGS) entry which is preliminary data.</text>
</comment>
<keyword evidence="3" id="KW-1185">Reference proteome</keyword>
<feature type="compositionally biased region" description="Basic residues" evidence="1">
    <location>
        <begin position="1"/>
        <end position="39"/>
    </location>
</feature>
<name>A0A419S565_9SPHI</name>
<organism evidence="2 3">
    <name type="scientific">Pelobium manganitolerans</name>
    <dbReference type="NCBI Taxonomy" id="1842495"/>
    <lineage>
        <taxon>Bacteria</taxon>
        <taxon>Pseudomonadati</taxon>
        <taxon>Bacteroidota</taxon>
        <taxon>Sphingobacteriia</taxon>
        <taxon>Sphingobacteriales</taxon>
        <taxon>Sphingobacteriaceae</taxon>
        <taxon>Pelobium</taxon>
    </lineage>
</organism>
<evidence type="ECO:0000313" key="2">
    <source>
        <dbReference type="EMBL" id="RKD15259.1"/>
    </source>
</evidence>
<proteinExistence type="predicted"/>
<dbReference type="AlphaFoldDB" id="A0A419S565"/>